<comment type="caution">
    <text evidence="6">The sequence shown here is derived from an EMBL/GenBank/DDBJ whole genome shotgun (WGS) entry which is preliminary data.</text>
</comment>
<sequence>MIKNIIKLQSSRVYLNRISSPLTTYTSIVLNKNQLYSNGGNNNNNKSQLNSNSSRNDESKRYYCKGLSNRGMVEENKGELANVYSIDAYSDAGFSVNKVLIPGSIAVMPDKLFLWDIHSYKDITAETLALIDLVDPPLEFIILGTGKNIEPIPHDTILKIQSHYKVSVEIMSTFNAIGTYNILAEEGRNIAAFLIPVQPIGSEFRVPHLVSKEDYEPKIAIDQAAIKGTIRNTVQKKKQILLKMKLEEAKREMENSNNNNNNNNNIDSIDSSNNNNNNNDQDIVSKLAQDKDIKKEFGEVYIPTRNNDVGYTLKDKEDKDSSKLSQTILMEEKNTSLTSRFIVWAVKTFFSTKK</sequence>
<name>A0A8J4Q0X2_9MYCE</name>
<dbReference type="PANTHER" id="PTHR21192">
    <property type="entry name" value="NUCLEAR PROTEIN E3-3"/>
    <property type="match status" value="1"/>
</dbReference>
<dbReference type="InterPro" id="IPR036748">
    <property type="entry name" value="MTH938-like_sf"/>
</dbReference>
<keyword evidence="3" id="KW-0496">Mitochondrion</keyword>
<dbReference type="Proteomes" id="UP000695562">
    <property type="component" value="Unassembled WGS sequence"/>
</dbReference>
<evidence type="ECO:0000313" key="7">
    <source>
        <dbReference type="Proteomes" id="UP000695562"/>
    </source>
</evidence>
<dbReference type="GO" id="GO:0005743">
    <property type="term" value="C:mitochondrial inner membrane"/>
    <property type="evidence" value="ECO:0007669"/>
    <property type="project" value="TreeGrafter"/>
</dbReference>
<feature type="compositionally biased region" description="Low complexity" evidence="5">
    <location>
        <begin position="255"/>
        <end position="280"/>
    </location>
</feature>
<dbReference type="CDD" id="cd05125">
    <property type="entry name" value="Mth938_2P1-like"/>
    <property type="match status" value="1"/>
</dbReference>
<feature type="region of interest" description="Disordered" evidence="5">
    <location>
        <begin position="251"/>
        <end position="281"/>
    </location>
</feature>
<dbReference type="InterPro" id="IPR034095">
    <property type="entry name" value="NDUF3"/>
</dbReference>
<organism evidence="6 7">
    <name type="scientific">Polysphondylium violaceum</name>
    <dbReference type="NCBI Taxonomy" id="133409"/>
    <lineage>
        <taxon>Eukaryota</taxon>
        <taxon>Amoebozoa</taxon>
        <taxon>Evosea</taxon>
        <taxon>Eumycetozoa</taxon>
        <taxon>Dictyostelia</taxon>
        <taxon>Dictyosteliales</taxon>
        <taxon>Dictyosteliaceae</taxon>
        <taxon>Polysphondylium</taxon>
    </lineage>
</organism>
<gene>
    <name evidence="6" type="ORF">CYY_001550</name>
</gene>
<comment type="subcellular location">
    <subcellularLocation>
        <location evidence="1">Mitochondrion</location>
    </subcellularLocation>
</comment>
<evidence type="ECO:0000313" key="6">
    <source>
        <dbReference type="EMBL" id="KAF2077165.1"/>
    </source>
</evidence>
<feature type="region of interest" description="Disordered" evidence="5">
    <location>
        <begin position="37"/>
        <end position="58"/>
    </location>
</feature>
<dbReference type="InterPro" id="IPR007523">
    <property type="entry name" value="NDUFAF3/AAMDC"/>
</dbReference>
<feature type="compositionally biased region" description="Low complexity" evidence="5">
    <location>
        <begin position="37"/>
        <end position="54"/>
    </location>
</feature>
<evidence type="ECO:0000256" key="1">
    <source>
        <dbReference type="ARBA" id="ARBA00004173"/>
    </source>
</evidence>
<comment type="similarity">
    <text evidence="4">Belongs to the NDUFAF3 family.</text>
</comment>
<dbReference type="EMBL" id="AJWJ01000037">
    <property type="protein sequence ID" value="KAF2077165.1"/>
    <property type="molecule type" value="Genomic_DNA"/>
</dbReference>
<protein>
    <recommendedName>
        <fullName evidence="2">NADH dehydrogenase [ubiquinone] 1 alpha subcomplex assembly factor 3</fullName>
    </recommendedName>
</protein>
<dbReference type="Gene3D" id="3.40.1230.10">
    <property type="entry name" value="MTH938-like"/>
    <property type="match status" value="1"/>
</dbReference>
<proteinExistence type="inferred from homology"/>
<evidence type="ECO:0000256" key="4">
    <source>
        <dbReference type="ARBA" id="ARBA00049984"/>
    </source>
</evidence>
<dbReference type="OrthoDB" id="20681at2759"/>
<accession>A0A8J4Q0X2</accession>
<dbReference type="AlphaFoldDB" id="A0A8J4Q0X2"/>
<dbReference type="Pfam" id="PF04430">
    <property type="entry name" value="DUF498"/>
    <property type="match status" value="1"/>
</dbReference>
<dbReference type="SUPFAM" id="SSF64076">
    <property type="entry name" value="MTH938-like"/>
    <property type="match status" value="1"/>
</dbReference>
<evidence type="ECO:0000256" key="2">
    <source>
        <dbReference type="ARBA" id="ARBA00021776"/>
    </source>
</evidence>
<dbReference type="PANTHER" id="PTHR21192:SF2">
    <property type="entry name" value="NADH DEHYDROGENASE [UBIQUINONE] 1 ALPHA SUBCOMPLEX ASSEMBLY FACTOR 3"/>
    <property type="match status" value="1"/>
</dbReference>
<dbReference type="GO" id="GO:0032981">
    <property type="term" value="P:mitochondrial respiratory chain complex I assembly"/>
    <property type="evidence" value="ECO:0007669"/>
    <property type="project" value="InterPro"/>
</dbReference>
<reference evidence="6" key="1">
    <citation type="submission" date="2020-01" db="EMBL/GenBank/DDBJ databases">
        <title>Development of genomics and gene disruption for Polysphondylium violaceum indicates a role for the polyketide synthase stlB in stalk morphogenesis.</title>
        <authorList>
            <person name="Narita B."/>
            <person name="Kawabe Y."/>
            <person name="Kin K."/>
            <person name="Saito T."/>
            <person name="Gibbs R."/>
            <person name="Kuspa A."/>
            <person name="Muzny D."/>
            <person name="Queller D."/>
            <person name="Richards S."/>
            <person name="Strassman J."/>
            <person name="Sucgang R."/>
            <person name="Worley K."/>
            <person name="Schaap P."/>
        </authorList>
    </citation>
    <scope>NUCLEOTIDE SEQUENCE</scope>
    <source>
        <strain evidence="6">QSvi11</strain>
    </source>
</reference>
<evidence type="ECO:0000256" key="3">
    <source>
        <dbReference type="ARBA" id="ARBA00023128"/>
    </source>
</evidence>
<evidence type="ECO:0000256" key="5">
    <source>
        <dbReference type="SAM" id="MobiDB-lite"/>
    </source>
</evidence>
<keyword evidence="7" id="KW-1185">Reference proteome</keyword>